<dbReference type="PANTHER" id="PTHR10746:SF6">
    <property type="entry name" value="LARGE RIBOSOMAL SUBUNIT PROTEIN UL4M"/>
    <property type="match status" value="1"/>
</dbReference>
<evidence type="ECO:0000256" key="2">
    <source>
        <dbReference type="ARBA" id="ARBA00022980"/>
    </source>
</evidence>
<dbReference type="GO" id="GO:1990904">
    <property type="term" value="C:ribonucleoprotein complex"/>
    <property type="evidence" value="ECO:0007669"/>
    <property type="project" value="UniProtKB-KW"/>
</dbReference>
<name>A0A084EJQ5_MYCCA</name>
<dbReference type="Proteomes" id="UP000028533">
    <property type="component" value="Unassembled WGS sequence"/>
</dbReference>
<dbReference type="GO" id="GO:0006412">
    <property type="term" value="P:translation"/>
    <property type="evidence" value="ECO:0007669"/>
    <property type="project" value="UniProtKB-UniRule"/>
</dbReference>
<protein>
    <recommendedName>
        <fullName evidence="4 5">Large ribosomal subunit protein uL4</fullName>
    </recommendedName>
</protein>
<feature type="region of interest" description="Disordered" evidence="6">
    <location>
        <begin position="50"/>
        <end position="83"/>
    </location>
</feature>
<evidence type="ECO:0000313" key="8">
    <source>
        <dbReference type="Proteomes" id="UP000028533"/>
    </source>
</evidence>
<dbReference type="InterPro" id="IPR013005">
    <property type="entry name" value="Ribosomal_uL4-like"/>
</dbReference>
<dbReference type="SUPFAM" id="SSF52166">
    <property type="entry name" value="Ribosomal protein L4"/>
    <property type="match status" value="1"/>
</dbReference>
<dbReference type="InterPro" id="IPR002136">
    <property type="entry name" value="Ribosomal_uL4"/>
</dbReference>
<gene>
    <name evidence="5 7" type="primary">rplD</name>
    <name evidence="7" type="ORF">MCAPa_6500</name>
</gene>
<comment type="function">
    <text evidence="5">One of the primary rRNA binding proteins, this protein initially binds near the 5'-end of the 23S rRNA. It is important during the early stages of 50S assembly. It makes multiple contacts with different domains of the 23S rRNA in the assembled 50S subunit and ribosome.</text>
</comment>
<dbReference type="InterPro" id="IPR023574">
    <property type="entry name" value="Ribosomal_uL4_dom_sf"/>
</dbReference>
<dbReference type="NCBIfam" id="TIGR03953">
    <property type="entry name" value="rplD_bact"/>
    <property type="match status" value="1"/>
</dbReference>
<evidence type="ECO:0000256" key="1">
    <source>
        <dbReference type="ARBA" id="ARBA00010528"/>
    </source>
</evidence>
<dbReference type="EMBL" id="JFDO01000026">
    <property type="protein sequence ID" value="KEZ18197.1"/>
    <property type="molecule type" value="Genomic_DNA"/>
</dbReference>
<keyword evidence="5" id="KW-0699">rRNA-binding</keyword>
<dbReference type="SMR" id="A0A084EJQ5"/>
<keyword evidence="2 5" id="KW-0689">Ribosomal protein</keyword>
<dbReference type="GeneID" id="23778351"/>
<comment type="similarity">
    <text evidence="1 5">Belongs to the universal ribosomal protein uL4 family.</text>
</comment>
<comment type="subunit">
    <text evidence="5">Part of the 50S ribosomal subunit.</text>
</comment>
<evidence type="ECO:0000256" key="4">
    <source>
        <dbReference type="ARBA" id="ARBA00035244"/>
    </source>
</evidence>
<keyword evidence="3 5" id="KW-0687">Ribonucleoprotein</keyword>
<dbReference type="PANTHER" id="PTHR10746">
    <property type="entry name" value="50S RIBOSOMAL PROTEIN L4"/>
    <property type="match status" value="1"/>
</dbReference>
<evidence type="ECO:0000256" key="3">
    <source>
        <dbReference type="ARBA" id="ARBA00023274"/>
    </source>
</evidence>
<dbReference type="GO" id="GO:0003735">
    <property type="term" value="F:structural constituent of ribosome"/>
    <property type="evidence" value="ECO:0007669"/>
    <property type="project" value="InterPro"/>
</dbReference>
<dbReference type="Pfam" id="PF00573">
    <property type="entry name" value="Ribosomal_L4"/>
    <property type="match status" value="1"/>
</dbReference>
<evidence type="ECO:0000256" key="6">
    <source>
        <dbReference type="SAM" id="MobiDB-lite"/>
    </source>
</evidence>
<organism evidence="7 8">
    <name type="scientific">Mycoplasma capricolum subsp. capricolum 14232</name>
    <dbReference type="NCBI Taxonomy" id="1188238"/>
    <lineage>
        <taxon>Bacteria</taxon>
        <taxon>Bacillati</taxon>
        <taxon>Mycoplasmatota</taxon>
        <taxon>Mollicutes</taxon>
        <taxon>Mycoplasmataceae</taxon>
        <taxon>Mycoplasma</taxon>
    </lineage>
</organism>
<evidence type="ECO:0000256" key="5">
    <source>
        <dbReference type="HAMAP-Rule" id="MF_01328"/>
    </source>
</evidence>
<evidence type="ECO:0000313" key="7">
    <source>
        <dbReference type="EMBL" id="KEZ18197.1"/>
    </source>
</evidence>
<comment type="caution">
    <text evidence="7">The sequence shown here is derived from an EMBL/GenBank/DDBJ whole genome shotgun (WGS) entry which is preliminary data.</text>
</comment>
<sequence length="208" mass="23080">MKLQVLDTKGNEIKEIALNDYVWGIEPHQQAIYDTVISQQAALRQGTKKVKTRAEVSGGGRKPWKQKGTGRARQGSIRAPQWKGGGVTFGPTPDINYKKSVNKKVRALAFRSVLSLKVKENNLVIVDKFDFAKPSTKEMVVVMKNLKIDDQKTLIVTKEKEELVVKSSNNITGVKTISANQLNVFDLLNATKLLITEEAAIAVEEVYA</sequence>
<accession>A0A084EJQ5</accession>
<dbReference type="HAMAP" id="MF_01328_B">
    <property type="entry name" value="Ribosomal_uL4_B"/>
    <property type="match status" value="1"/>
</dbReference>
<keyword evidence="5" id="KW-0694">RNA-binding</keyword>
<proteinExistence type="inferred from homology"/>
<dbReference type="GO" id="GO:0019843">
    <property type="term" value="F:rRNA binding"/>
    <property type="evidence" value="ECO:0007669"/>
    <property type="project" value="UniProtKB-UniRule"/>
</dbReference>
<dbReference type="AlphaFoldDB" id="A0A084EJQ5"/>
<dbReference type="GO" id="GO:0005840">
    <property type="term" value="C:ribosome"/>
    <property type="evidence" value="ECO:0007669"/>
    <property type="project" value="UniProtKB-KW"/>
</dbReference>
<dbReference type="RefSeq" id="WP_011387543.1">
    <property type="nucleotide sequence ID" value="NZ_JFDO01000026.1"/>
</dbReference>
<reference evidence="7 8" key="1">
    <citation type="submission" date="2014-02" db="EMBL/GenBank/DDBJ databases">
        <title>Genome sequence of Mycoplasma capricolum subsp. capricolum strain 14232.</title>
        <authorList>
            <person name="Sirand-Pugnet P."/>
            <person name="Breton M."/>
            <person name="Dordet-Frisoni E."/>
            <person name="Baranowski E."/>
            <person name="Barre A."/>
            <person name="Couture C."/>
            <person name="Dupuy V."/>
            <person name="Gaurivaud P."/>
            <person name="Jacob D."/>
            <person name="Lemaitre C."/>
            <person name="Manso-Silvan L."/>
            <person name="Nikolski M."/>
            <person name="Nouvel L.-X."/>
            <person name="Poumarat F."/>
            <person name="Tardy F."/>
            <person name="Thebault P."/>
            <person name="Theil S."/>
            <person name="Citti C."/>
            <person name="Thiaucourt F."/>
            <person name="Blanchard A."/>
        </authorList>
    </citation>
    <scope>NUCLEOTIDE SEQUENCE [LARGE SCALE GENOMIC DNA]</scope>
    <source>
        <strain evidence="7 8">14232</strain>
    </source>
</reference>
<dbReference type="Gene3D" id="3.40.1370.10">
    <property type="match status" value="1"/>
</dbReference>
<comment type="function">
    <text evidence="5">Forms part of the polypeptide exit tunnel.</text>
</comment>